<sequence>MNVYFVQTRPKLTLNYTGSFTLEIEIKNISHGIFLTYFRLFFGILRRKTVRVQRRRLCLKGSEEMRVEEFEEREKT</sequence>
<protein>
    <submittedName>
        <fullName evidence="1">Uncharacterized protein</fullName>
    </submittedName>
</protein>
<evidence type="ECO:0000313" key="1">
    <source>
        <dbReference type="EMBL" id="KDO62746.1"/>
    </source>
</evidence>
<dbReference type="AlphaFoldDB" id="A0A067FHU5"/>
<name>A0A067FHU5_CITSI</name>
<dbReference type="EMBL" id="KK784918">
    <property type="protein sequence ID" value="KDO62746.1"/>
    <property type="molecule type" value="Genomic_DNA"/>
</dbReference>
<reference evidence="1 2" key="1">
    <citation type="submission" date="2014-04" db="EMBL/GenBank/DDBJ databases">
        <authorList>
            <consortium name="International Citrus Genome Consortium"/>
            <person name="Gmitter F."/>
            <person name="Chen C."/>
            <person name="Farmerie W."/>
            <person name="Harkins T."/>
            <person name="Desany B."/>
            <person name="Mohiuddin M."/>
            <person name="Kodira C."/>
            <person name="Borodovsky M."/>
            <person name="Lomsadze A."/>
            <person name="Burns P."/>
            <person name="Jenkins J."/>
            <person name="Prochnik S."/>
            <person name="Shu S."/>
            <person name="Chapman J."/>
            <person name="Pitluck S."/>
            <person name="Schmutz J."/>
            <person name="Rokhsar D."/>
        </authorList>
    </citation>
    <scope>NUCLEOTIDE SEQUENCE</scope>
</reference>
<gene>
    <name evidence="1" type="ORF">CISIN_1g035008mg</name>
</gene>
<evidence type="ECO:0000313" key="2">
    <source>
        <dbReference type="Proteomes" id="UP000027120"/>
    </source>
</evidence>
<dbReference type="Proteomes" id="UP000027120">
    <property type="component" value="Unassembled WGS sequence"/>
</dbReference>
<organism evidence="1 2">
    <name type="scientific">Citrus sinensis</name>
    <name type="common">Sweet orange</name>
    <name type="synonym">Citrus aurantium var. sinensis</name>
    <dbReference type="NCBI Taxonomy" id="2711"/>
    <lineage>
        <taxon>Eukaryota</taxon>
        <taxon>Viridiplantae</taxon>
        <taxon>Streptophyta</taxon>
        <taxon>Embryophyta</taxon>
        <taxon>Tracheophyta</taxon>
        <taxon>Spermatophyta</taxon>
        <taxon>Magnoliopsida</taxon>
        <taxon>eudicotyledons</taxon>
        <taxon>Gunneridae</taxon>
        <taxon>Pentapetalae</taxon>
        <taxon>rosids</taxon>
        <taxon>malvids</taxon>
        <taxon>Sapindales</taxon>
        <taxon>Rutaceae</taxon>
        <taxon>Aurantioideae</taxon>
        <taxon>Citrus</taxon>
    </lineage>
</organism>
<keyword evidence="2" id="KW-1185">Reference proteome</keyword>
<accession>A0A067FHU5</accession>
<proteinExistence type="predicted"/>